<dbReference type="Pfam" id="PF10288">
    <property type="entry name" value="CTU2"/>
    <property type="match status" value="1"/>
</dbReference>
<dbReference type="EMBL" id="CCYA01000389">
    <property type="protein sequence ID" value="CEH19356.1"/>
    <property type="molecule type" value="Genomic_DNA"/>
</dbReference>
<keyword evidence="1" id="KW-0963">Cytoplasm</keyword>
<dbReference type="PANTHER" id="PTHR20882">
    <property type="entry name" value="CYTOPLASMIC TRNA 2-THIOLATION PROTEIN 2"/>
    <property type="match status" value="1"/>
</dbReference>
<dbReference type="PANTHER" id="PTHR20882:SF14">
    <property type="entry name" value="CYTOPLASMIC TRNA 2-THIOLATION PROTEIN 2"/>
    <property type="match status" value="1"/>
</dbReference>
<dbReference type="OrthoDB" id="25129at2759"/>
<dbReference type="STRING" id="401625.A0A0P1BS87"/>
<feature type="region of interest" description="Disordered" evidence="3">
    <location>
        <begin position="245"/>
        <end position="265"/>
    </location>
</feature>
<dbReference type="Gene3D" id="3.40.50.620">
    <property type="entry name" value="HUPs"/>
    <property type="match status" value="1"/>
</dbReference>
<reference evidence="4 5" key="1">
    <citation type="submission" date="2014-09" db="EMBL/GenBank/DDBJ databases">
        <authorList>
            <person name="Magalhaes I.L.F."/>
            <person name="Oliveira U."/>
            <person name="Santos F.R."/>
            <person name="Vidigal T.H.D.A."/>
            <person name="Brescovit A.D."/>
            <person name="Santos A.J."/>
        </authorList>
    </citation>
    <scope>NUCLEOTIDE SEQUENCE [LARGE SCALE GENOMIC DNA]</scope>
</reference>
<evidence type="ECO:0000256" key="3">
    <source>
        <dbReference type="SAM" id="MobiDB-lite"/>
    </source>
</evidence>
<sequence>MPVLETSSSAPGTTGRRSALTCARCRARPASLQTRGGSTGAACALCAKAGLVNRLKPSFDKCRGAELWASLCQDGSPELAKTTGTDDGERQRSSGRRARTQHGTIALAWDGGVEGRVLLHLACSELLHTSSGNIGAGVNREEALQDDLEGANRVALLPSQVKRLGKKGTQRPQEIKHIVVIHVYDDSTPASTSHSRRQLIEAAVAEEGGKDAGLRLVCVPLSSVFSRGKVYGKVRCSAYPRGPRRLSQDHELLPNGSAADSQGSSSAEAALSHLRSALNPPDAPRAQAASCLSRIISLRKVFTERVLFRTAKEVGATCLLLSQSGTGCANALLGGIVHGGGHAVQIAGRDGWREDVLIVRPLREALLKEVIYYAHHQRLKYASAIFDDGATSSGMASLRGDKSSIGRLTQAFISLLESNAPSTVSTINKTSSKLVFQPEQSESSAALDPSADDIATNRSRWPTVIAGPSVPLPLKRAQQTASAICGKEQNLGTAARRLLSAARDSPKWKSPGISHRTAKNMPGQGDALEPADGLYAWTPSCPLCLLPASRQRHQWTDALRVHVPEAQLKPPLAHQAQEPTIDLGRLLCYACAQILETPDPAPVFRGAPLLADMESSSAVMYLPEYVLHEASKELQAERVHLQKLVHPDGNAMERLTARGEDDGTSDRLETIAASDIEDLEHLTSHPTRGKHTPRQITRDEMLGELKDYLVT</sequence>
<dbReference type="GO" id="GO:0002143">
    <property type="term" value="P:tRNA wobble position uridine thiolation"/>
    <property type="evidence" value="ECO:0007669"/>
    <property type="project" value="TreeGrafter"/>
</dbReference>
<protein>
    <submittedName>
        <fullName evidence="4">Uncharacterized conserved protein</fullName>
    </submittedName>
</protein>
<evidence type="ECO:0000256" key="2">
    <source>
        <dbReference type="ARBA" id="ARBA00022694"/>
    </source>
</evidence>
<evidence type="ECO:0000313" key="5">
    <source>
        <dbReference type="Proteomes" id="UP000054845"/>
    </source>
</evidence>
<dbReference type="AlphaFoldDB" id="A0A0P1BS87"/>
<organism evidence="4 5">
    <name type="scientific">Ceraceosorus bombacis</name>
    <dbReference type="NCBI Taxonomy" id="401625"/>
    <lineage>
        <taxon>Eukaryota</taxon>
        <taxon>Fungi</taxon>
        <taxon>Dikarya</taxon>
        <taxon>Basidiomycota</taxon>
        <taxon>Ustilaginomycotina</taxon>
        <taxon>Exobasidiomycetes</taxon>
        <taxon>Ceraceosorales</taxon>
        <taxon>Ceraceosoraceae</taxon>
        <taxon>Ceraceosorus</taxon>
    </lineage>
</organism>
<dbReference type="GO" id="GO:0016783">
    <property type="term" value="F:sulfurtransferase activity"/>
    <property type="evidence" value="ECO:0007669"/>
    <property type="project" value="TreeGrafter"/>
</dbReference>
<feature type="region of interest" description="Disordered" evidence="3">
    <location>
        <begin position="78"/>
        <end position="100"/>
    </location>
</feature>
<dbReference type="InterPro" id="IPR019407">
    <property type="entry name" value="CTU2"/>
</dbReference>
<dbReference type="Proteomes" id="UP000054845">
    <property type="component" value="Unassembled WGS sequence"/>
</dbReference>
<accession>A0A0P1BS87</accession>
<keyword evidence="2" id="KW-0819">tRNA processing</keyword>
<dbReference type="InterPro" id="IPR014729">
    <property type="entry name" value="Rossmann-like_a/b/a_fold"/>
</dbReference>
<evidence type="ECO:0000313" key="4">
    <source>
        <dbReference type="EMBL" id="CEH19356.1"/>
    </source>
</evidence>
<name>A0A0P1BS87_9BASI</name>
<dbReference type="GO" id="GO:0000049">
    <property type="term" value="F:tRNA binding"/>
    <property type="evidence" value="ECO:0007669"/>
    <property type="project" value="InterPro"/>
</dbReference>
<proteinExistence type="predicted"/>
<evidence type="ECO:0000256" key="1">
    <source>
        <dbReference type="ARBA" id="ARBA00022490"/>
    </source>
</evidence>
<keyword evidence="5" id="KW-1185">Reference proteome</keyword>
<dbReference type="GO" id="GO:0005829">
    <property type="term" value="C:cytosol"/>
    <property type="evidence" value="ECO:0007669"/>
    <property type="project" value="TreeGrafter"/>
</dbReference>